<dbReference type="KEGG" id="mgau:MGALJ_19600"/>
<feature type="domain" description="Helix-turn-helix" evidence="1">
    <location>
        <begin position="32"/>
        <end position="82"/>
    </location>
</feature>
<name>A0A9W4FET0_9MYCO</name>
<sequence>MSANVTEVISPPVLLCPHCIALQAHSDPPDRMSTREAARYTGLADATLRYYRHANIGPVSYRIGSKVFYDRADLDVWLADQRAASVRGGAQ</sequence>
<dbReference type="EMBL" id="AP022601">
    <property type="protein sequence ID" value="BBY92291.1"/>
    <property type="molecule type" value="Genomic_DNA"/>
</dbReference>
<accession>A0A9W4FET0</accession>
<dbReference type="Proteomes" id="UP000465785">
    <property type="component" value="Chromosome"/>
</dbReference>
<dbReference type="InterPro" id="IPR041657">
    <property type="entry name" value="HTH_17"/>
</dbReference>
<protein>
    <recommendedName>
        <fullName evidence="1">Helix-turn-helix domain-containing protein</fullName>
    </recommendedName>
</protein>
<dbReference type="RefSeq" id="WP_232076115.1">
    <property type="nucleotide sequence ID" value="NZ_AP022601.1"/>
</dbReference>
<gene>
    <name evidence="2" type="ORF">MGALJ_19600</name>
</gene>
<dbReference type="Pfam" id="PF12728">
    <property type="entry name" value="HTH_17"/>
    <property type="match status" value="1"/>
</dbReference>
<dbReference type="SUPFAM" id="SSF46955">
    <property type="entry name" value="Putative DNA-binding domain"/>
    <property type="match status" value="1"/>
</dbReference>
<evidence type="ECO:0000313" key="2">
    <source>
        <dbReference type="EMBL" id="BBY92291.1"/>
    </source>
</evidence>
<proteinExistence type="predicted"/>
<reference evidence="2 3" key="1">
    <citation type="journal article" date="2019" name="Emerg. Microbes Infect.">
        <title>Comprehensive subspecies identification of 175 nontuberculous mycobacteria species based on 7547 genomic profiles.</title>
        <authorList>
            <person name="Matsumoto Y."/>
            <person name="Kinjo T."/>
            <person name="Motooka D."/>
            <person name="Nabeya D."/>
            <person name="Jung N."/>
            <person name="Uechi K."/>
            <person name="Horii T."/>
            <person name="Iida T."/>
            <person name="Fujita J."/>
            <person name="Nakamura S."/>
        </authorList>
    </citation>
    <scope>NUCLEOTIDE SEQUENCE [LARGE SCALE GENOMIC DNA]</scope>
    <source>
        <strain evidence="2 3">JCM 6399</strain>
    </source>
</reference>
<organism evidence="2 3">
    <name type="scientific">Mycobacterium gallinarum</name>
    <dbReference type="NCBI Taxonomy" id="39689"/>
    <lineage>
        <taxon>Bacteria</taxon>
        <taxon>Bacillati</taxon>
        <taxon>Actinomycetota</taxon>
        <taxon>Actinomycetes</taxon>
        <taxon>Mycobacteriales</taxon>
        <taxon>Mycobacteriaceae</taxon>
        <taxon>Mycobacterium</taxon>
    </lineage>
</organism>
<keyword evidence="3" id="KW-1185">Reference proteome</keyword>
<dbReference type="InterPro" id="IPR009061">
    <property type="entry name" value="DNA-bd_dom_put_sf"/>
</dbReference>
<evidence type="ECO:0000259" key="1">
    <source>
        <dbReference type="Pfam" id="PF12728"/>
    </source>
</evidence>
<dbReference type="AlphaFoldDB" id="A0A9W4FET0"/>
<evidence type="ECO:0000313" key="3">
    <source>
        <dbReference type="Proteomes" id="UP000465785"/>
    </source>
</evidence>